<name>A0A2A9CSB3_9ACTN</name>
<evidence type="ECO:0000256" key="8">
    <source>
        <dbReference type="ARBA" id="ARBA00023008"/>
    </source>
</evidence>
<evidence type="ECO:0000256" key="6">
    <source>
        <dbReference type="ARBA" id="ARBA00022801"/>
    </source>
</evidence>
<keyword evidence="6" id="KW-0378">Hydrolase</keyword>
<dbReference type="GO" id="GO:0016787">
    <property type="term" value="F:hydrolase activity"/>
    <property type="evidence" value="ECO:0007669"/>
    <property type="project" value="UniProtKB-KW"/>
</dbReference>
<evidence type="ECO:0000256" key="5">
    <source>
        <dbReference type="ARBA" id="ARBA00022723"/>
    </source>
</evidence>
<evidence type="ECO:0000256" key="7">
    <source>
        <dbReference type="ARBA" id="ARBA00022833"/>
    </source>
</evidence>
<dbReference type="OrthoDB" id="4279at2"/>
<dbReference type="Pfam" id="PF02578">
    <property type="entry name" value="Cu-oxidase_4"/>
    <property type="match status" value="1"/>
</dbReference>
<reference evidence="13 14" key="1">
    <citation type="submission" date="2017-10" db="EMBL/GenBank/DDBJ databases">
        <title>Sequencing the genomes of 1000 actinobacteria strains.</title>
        <authorList>
            <person name="Klenk H.-P."/>
        </authorList>
    </citation>
    <scope>NUCLEOTIDE SEQUENCE [LARGE SCALE GENOMIC DNA]</scope>
    <source>
        <strain evidence="13 14">DSM 15597</strain>
    </source>
</reference>
<dbReference type="Proteomes" id="UP000226079">
    <property type="component" value="Unassembled WGS sequence"/>
</dbReference>
<evidence type="ECO:0000256" key="12">
    <source>
        <dbReference type="RuleBase" id="RU361274"/>
    </source>
</evidence>
<evidence type="ECO:0000256" key="4">
    <source>
        <dbReference type="ARBA" id="ARBA00022679"/>
    </source>
</evidence>
<dbReference type="SUPFAM" id="SSF64438">
    <property type="entry name" value="CNF1/YfiH-like putative cysteine hydrolases"/>
    <property type="match status" value="1"/>
</dbReference>
<dbReference type="PANTHER" id="PTHR30616">
    <property type="entry name" value="UNCHARACTERIZED PROTEIN YFIH"/>
    <property type="match status" value="1"/>
</dbReference>
<keyword evidence="8" id="KW-0186">Copper</keyword>
<evidence type="ECO:0000256" key="9">
    <source>
        <dbReference type="ARBA" id="ARBA00047989"/>
    </source>
</evidence>
<proteinExistence type="inferred from homology"/>
<comment type="catalytic activity">
    <reaction evidence="11">
        <text>S-methyl-5'-thioadenosine + phosphate = 5-(methylsulfanyl)-alpha-D-ribose 1-phosphate + adenine</text>
        <dbReference type="Rhea" id="RHEA:11852"/>
        <dbReference type="ChEBI" id="CHEBI:16708"/>
        <dbReference type="ChEBI" id="CHEBI:17509"/>
        <dbReference type="ChEBI" id="CHEBI:43474"/>
        <dbReference type="ChEBI" id="CHEBI:58533"/>
        <dbReference type="EC" id="2.4.2.28"/>
    </reaction>
    <physiologicalReaction direction="left-to-right" evidence="11">
        <dbReference type="Rhea" id="RHEA:11853"/>
    </physiologicalReaction>
</comment>
<keyword evidence="4" id="KW-0808">Transferase</keyword>
<evidence type="ECO:0000313" key="14">
    <source>
        <dbReference type="Proteomes" id="UP000226079"/>
    </source>
</evidence>
<dbReference type="CDD" id="cd16833">
    <property type="entry name" value="YfiH"/>
    <property type="match status" value="1"/>
</dbReference>
<gene>
    <name evidence="13" type="ORF">ATK74_1521</name>
</gene>
<dbReference type="InterPro" id="IPR011324">
    <property type="entry name" value="Cytotoxic_necrot_fac-like_cat"/>
</dbReference>
<accession>A0A2A9CSB3</accession>
<sequence length="237" mass="24459">MFSYRVDPGADGVGVAFCDGVAPDGSRLDLGLSGYPGWRSPDWGLVEAEIGVPVLNAYQVHSARVLEVDPSTDAQALARTEADALVSAAPGIGLAVRAADCLPVLFADLQRGLIGAAHAGRVGLAGGVLPATVDALIGLGATQLSAWIGPHICGQCYEVPAALQAEFCVALPQARARTSWDTPSLDLGAAAQAQLVALGVTVTRVDPCTRTTPELHSYRRDGADAGRQAAVIWRPSL</sequence>
<comment type="similarity">
    <text evidence="3 12">Belongs to the purine nucleoside phosphorylase YfiH/LACC1 family.</text>
</comment>
<comment type="catalytic activity">
    <reaction evidence="9">
        <text>adenosine + H2O + H(+) = inosine + NH4(+)</text>
        <dbReference type="Rhea" id="RHEA:24408"/>
        <dbReference type="ChEBI" id="CHEBI:15377"/>
        <dbReference type="ChEBI" id="CHEBI:15378"/>
        <dbReference type="ChEBI" id="CHEBI:16335"/>
        <dbReference type="ChEBI" id="CHEBI:17596"/>
        <dbReference type="ChEBI" id="CHEBI:28938"/>
        <dbReference type="EC" id="3.5.4.4"/>
    </reaction>
    <physiologicalReaction direction="left-to-right" evidence="9">
        <dbReference type="Rhea" id="RHEA:24409"/>
    </physiologicalReaction>
</comment>
<dbReference type="InterPro" id="IPR038371">
    <property type="entry name" value="Cu_polyphenol_OxRdtase_sf"/>
</dbReference>
<dbReference type="GO" id="GO:0017061">
    <property type="term" value="F:S-methyl-5-thioadenosine phosphorylase activity"/>
    <property type="evidence" value="ECO:0007669"/>
    <property type="project" value="UniProtKB-EC"/>
</dbReference>
<dbReference type="NCBIfam" id="TIGR00726">
    <property type="entry name" value="peptidoglycan editing factor PgeF"/>
    <property type="match status" value="1"/>
</dbReference>
<protein>
    <recommendedName>
        <fullName evidence="12">Purine nucleoside phosphorylase</fullName>
    </recommendedName>
</protein>
<dbReference type="Gene3D" id="3.60.140.10">
    <property type="entry name" value="CNF1/YfiH-like putative cysteine hydrolases"/>
    <property type="match status" value="1"/>
</dbReference>
<keyword evidence="5" id="KW-0479">Metal-binding</keyword>
<evidence type="ECO:0000256" key="1">
    <source>
        <dbReference type="ARBA" id="ARBA00000553"/>
    </source>
</evidence>
<keyword evidence="7" id="KW-0862">Zinc</keyword>
<comment type="function">
    <text evidence="2">Purine nucleoside enzyme that catalyzes the phosphorolysis of adenosine and inosine nucleosides, yielding D-ribose 1-phosphate and the respective free bases, adenine and hypoxanthine. Also catalyzes the phosphorolysis of S-methyl-5'-thioadenosine into adenine and S-methyl-5-thio-alpha-D-ribose 1-phosphate. Also has adenosine deaminase activity.</text>
</comment>
<dbReference type="RefSeq" id="WP_098460450.1">
    <property type="nucleotide sequence ID" value="NZ_PDJC01000001.1"/>
</dbReference>
<evidence type="ECO:0000313" key="13">
    <source>
        <dbReference type="EMBL" id="PFG16965.1"/>
    </source>
</evidence>
<keyword evidence="14" id="KW-1185">Reference proteome</keyword>
<dbReference type="PANTHER" id="PTHR30616:SF2">
    <property type="entry name" value="PURINE NUCLEOSIDE PHOSPHORYLASE LACC1"/>
    <property type="match status" value="1"/>
</dbReference>
<evidence type="ECO:0000256" key="2">
    <source>
        <dbReference type="ARBA" id="ARBA00003215"/>
    </source>
</evidence>
<evidence type="ECO:0000256" key="3">
    <source>
        <dbReference type="ARBA" id="ARBA00007353"/>
    </source>
</evidence>
<dbReference type="AlphaFoldDB" id="A0A2A9CSB3"/>
<dbReference type="EMBL" id="PDJC01000001">
    <property type="protein sequence ID" value="PFG16965.1"/>
    <property type="molecule type" value="Genomic_DNA"/>
</dbReference>
<dbReference type="GO" id="GO:0005507">
    <property type="term" value="F:copper ion binding"/>
    <property type="evidence" value="ECO:0007669"/>
    <property type="project" value="TreeGrafter"/>
</dbReference>
<dbReference type="InterPro" id="IPR003730">
    <property type="entry name" value="Cu_polyphenol_OxRdtase"/>
</dbReference>
<comment type="caution">
    <text evidence="13">The sequence shown here is derived from an EMBL/GenBank/DDBJ whole genome shotgun (WGS) entry which is preliminary data.</text>
</comment>
<evidence type="ECO:0000256" key="10">
    <source>
        <dbReference type="ARBA" id="ARBA00048968"/>
    </source>
</evidence>
<comment type="catalytic activity">
    <reaction evidence="1">
        <text>inosine + phosphate = alpha-D-ribose 1-phosphate + hypoxanthine</text>
        <dbReference type="Rhea" id="RHEA:27646"/>
        <dbReference type="ChEBI" id="CHEBI:17368"/>
        <dbReference type="ChEBI" id="CHEBI:17596"/>
        <dbReference type="ChEBI" id="CHEBI:43474"/>
        <dbReference type="ChEBI" id="CHEBI:57720"/>
        <dbReference type="EC" id="2.4.2.1"/>
    </reaction>
    <physiologicalReaction direction="left-to-right" evidence="1">
        <dbReference type="Rhea" id="RHEA:27647"/>
    </physiologicalReaction>
</comment>
<evidence type="ECO:0000256" key="11">
    <source>
        <dbReference type="ARBA" id="ARBA00049893"/>
    </source>
</evidence>
<comment type="catalytic activity">
    <reaction evidence="10">
        <text>adenosine + phosphate = alpha-D-ribose 1-phosphate + adenine</text>
        <dbReference type="Rhea" id="RHEA:27642"/>
        <dbReference type="ChEBI" id="CHEBI:16335"/>
        <dbReference type="ChEBI" id="CHEBI:16708"/>
        <dbReference type="ChEBI" id="CHEBI:43474"/>
        <dbReference type="ChEBI" id="CHEBI:57720"/>
        <dbReference type="EC" id="2.4.2.1"/>
    </reaction>
    <physiologicalReaction direction="left-to-right" evidence="10">
        <dbReference type="Rhea" id="RHEA:27643"/>
    </physiologicalReaction>
</comment>
<organism evidence="13 14">
    <name type="scientific">Propionicimonas paludicola</name>
    <dbReference type="NCBI Taxonomy" id="185243"/>
    <lineage>
        <taxon>Bacteria</taxon>
        <taxon>Bacillati</taxon>
        <taxon>Actinomycetota</taxon>
        <taxon>Actinomycetes</taxon>
        <taxon>Propionibacteriales</taxon>
        <taxon>Nocardioidaceae</taxon>
        <taxon>Propionicimonas</taxon>
    </lineage>
</organism>